<protein>
    <recommendedName>
        <fullName evidence="1">Glycoside hydrolase family 19 catalytic domain-containing protein</fullName>
    </recommendedName>
</protein>
<evidence type="ECO:0000313" key="3">
    <source>
        <dbReference type="Proteomes" id="UP000628984"/>
    </source>
</evidence>
<sequence length="231" mass="25286">MMQVTAHTLAAIAGAPVNSNMRSVIAGLRALGTASGLDVPHRLAHYLGQIAHESGGWRWDREIWGATPAQARYDTRADLGNTPARDGDGYLYRGRGPIQITGKANYRQYRDWCRGIGQPAPDFVAQPDMVLLDPWEGIAPIWYWETRGLNRLADANNLDGITRAINGGDNGQVDRRDRYVRAALVLLGYGPTQIREFQRAWSIGADGIAGPTTRATLHAALTDQPPVKFGD</sequence>
<dbReference type="InterPro" id="IPR000726">
    <property type="entry name" value="Glyco_hydro_19_cat"/>
</dbReference>
<dbReference type="SUPFAM" id="SSF47090">
    <property type="entry name" value="PGBD-like"/>
    <property type="match status" value="1"/>
</dbReference>
<dbReference type="InterPro" id="IPR023346">
    <property type="entry name" value="Lysozyme-like_dom_sf"/>
</dbReference>
<dbReference type="GO" id="GO:0004568">
    <property type="term" value="F:chitinase activity"/>
    <property type="evidence" value="ECO:0007669"/>
    <property type="project" value="InterPro"/>
</dbReference>
<dbReference type="InterPro" id="IPR036365">
    <property type="entry name" value="PGBD-like_sf"/>
</dbReference>
<dbReference type="Pfam" id="PF00182">
    <property type="entry name" value="Glyco_hydro_19"/>
    <property type="match status" value="1"/>
</dbReference>
<dbReference type="SUPFAM" id="SSF53955">
    <property type="entry name" value="Lysozyme-like"/>
    <property type="match status" value="1"/>
</dbReference>
<dbReference type="Gene3D" id="1.10.530.10">
    <property type="match status" value="1"/>
</dbReference>
<feature type="domain" description="Glycoside hydrolase family 19 catalytic" evidence="1">
    <location>
        <begin position="41"/>
        <end position="148"/>
    </location>
</feature>
<organism evidence="2 3">
    <name type="scientific">Gemmobacter lanyuensis</name>
    <dbReference type="NCBI Taxonomy" id="1054497"/>
    <lineage>
        <taxon>Bacteria</taxon>
        <taxon>Pseudomonadati</taxon>
        <taxon>Pseudomonadota</taxon>
        <taxon>Alphaproteobacteria</taxon>
        <taxon>Rhodobacterales</taxon>
        <taxon>Paracoccaceae</taxon>
        <taxon>Gemmobacter</taxon>
    </lineage>
</organism>
<comment type="caution">
    <text evidence="2">The sequence shown here is derived from an EMBL/GenBank/DDBJ whole genome shotgun (WGS) entry which is preliminary data.</text>
</comment>
<dbReference type="AlphaFoldDB" id="A0A918MIB8"/>
<reference evidence="2" key="1">
    <citation type="journal article" date="2014" name="Int. J. Syst. Evol. Microbiol.">
        <title>Complete genome sequence of Corynebacterium casei LMG S-19264T (=DSM 44701T), isolated from a smear-ripened cheese.</title>
        <authorList>
            <consortium name="US DOE Joint Genome Institute (JGI-PGF)"/>
            <person name="Walter F."/>
            <person name="Albersmeier A."/>
            <person name="Kalinowski J."/>
            <person name="Ruckert C."/>
        </authorList>
    </citation>
    <scope>NUCLEOTIDE SEQUENCE</scope>
    <source>
        <strain evidence="2">KCTC 23714</strain>
    </source>
</reference>
<proteinExistence type="predicted"/>
<dbReference type="PANTHER" id="PTHR34408">
    <property type="entry name" value="FAMILY PROTEIN, PUTATIVE-RELATED"/>
    <property type="match status" value="1"/>
</dbReference>
<dbReference type="Proteomes" id="UP000628984">
    <property type="component" value="Unassembled WGS sequence"/>
</dbReference>
<evidence type="ECO:0000259" key="1">
    <source>
        <dbReference type="Pfam" id="PF00182"/>
    </source>
</evidence>
<dbReference type="EMBL" id="BMYQ01000001">
    <property type="protein sequence ID" value="GGW23927.1"/>
    <property type="molecule type" value="Genomic_DNA"/>
</dbReference>
<keyword evidence="3" id="KW-1185">Reference proteome</keyword>
<dbReference type="GO" id="GO:0006032">
    <property type="term" value="P:chitin catabolic process"/>
    <property type="evidence" value="ECO:0007669"/>
    <property type="project" value="InterPro"/>
</dbReference>
<dbReference type="InterPro" id="IPR052354">
    <property type="entry name" value="Cell_Wall_Dynamics_Protein"/>
</dbReference>
<gene>
    <name evidence="2" type="ORF">GCM10011452_09100</name>
</gene>
<evidence type="ECO:0000313" key="2">
    <source>
        <dbReference type="EMBL" id="GGW23927.1"/>
    </source>
</evidence>
<accession>A0A918MIB8</accession>
<reference evidence="2" key="2">
    <citation type="submission" date="2020-09" db="EMBL/GenBank/DDBJ databases">
        <authorList>
            <person name="Sun Q."/>
            <person name="Kim S."/>
        </authorList>
    </citation>
    <scope>NUCLEOTIDE SEQUENCE</scope>
    <source>
        <strain evidence="2">KCTC 23714</strain>
    </source>
</reference>
<dbReference type="GO" id="GO:0016998">
    <property type="term" value="P:cell wall macromolecule catabolic process"/>
    <property type="evidence" value="ECO:0007669"/>
    <property type="project" value="InterPro"/>
</dbReference>
<name>A0A918MIB8_9RHOB</name>